<comment type="subunit">
    <text evidence="5">Homodimer.</text>
</comment>
<evidence type="ECO:0000313" key="6">
    <source>
        <dbReference type="EMBL" id="GLS25477.1"/>
    </source>
</evidence>
<evidence type="ECO:0000256" key="4">
    <source>
        <dbReference type="ARBA" id="ARBA00022898"/>
    </source>
</evidence>
<dbReference type="NCBIfam" id="NF002325">
    <property type="entry name" value="PRK01278.1"/>
    <property type="match status" value="1"/>
</dbReference>
<organism evidence="6 7">
    <name type="scientific">Marinibactrum halimedae</name>
    <dbReference type="NCBI Taxonomy" id="1444977"/>
    <lineage>
        <taxon>Bacteria</taxon>
        <taxon>Pseudomonadati</taxon>
        <taxon>Pseudomonadota</taxon>
        <taxon>Gammaproteobacteria</taxon>
        <taxon>Cellvibrionales</taxon>
        <taxon>Cellvibrionaceae</taxon>
        <taxon>Marinibactrum</taxon>
    </lineage>
</organism>
<gene>
    <name evidence="6" type="primary">argD_1</name>
    <name evidence="5" type="synonym">argD</name>
    <name evidence="6" type="ORF">GCM10007877_11910</name>
</gene>
<comment type="subcellular location">
    <subcellularLocation>
        <location evidence="5">Cytoplasm</location>
    </subcellularLocation>
</comment>
<evidence type="ECO:0000256" key="5">
    <source>
        <dbReference type="HAMAP-Rule" id="MF_01107"/>
    </source>
</evidence>
<dbReference type="PIRSF" id="PIRSF000521">
    <property type="entry name" value="Transaminase_4ab_Lys_Orn"/>
    <property type="match status" value="1"/>
</dbReference>
<dbReference type="CDD" id="cd00610">
    <property type="entry name" value="OAT_like"/>
    <property type="match status" value="1"/>
</dbReference>
<comment type="similarity">
    <text evidence="5">Belongs to the class-III pyridoxal-phosphate-dependent aminotransferase family. ArgD subfamily.</text>
</comment>
<feature type="binding site" evidence="5">
    <location>
        <position position="274"/>
    </location>
    <ligand>
        <name>N(2)-acetyl-L-ornithine</name>
        <dbReference type="ChEBI" id="CHEBI:57805"/>
    </ligand>
</feature>
<dbReference type="PANTHER" id="PTHR11986">
    <property type="entry name" value="AMINOTRANSFERASE CLASS III"/>
    <property type="match status" value="1"/>
</dbReference>
<dbReference type="InterPro" id="IPR004636">
    <property type="entry name" value="AcOrn/SuccOrn_fam"/>
</dbReference>
<keyword evidence="7" id="KW-1185">Reference proteome</keyword>
<evidence type="ECO:0000256" key="3">
    <source>
        <dbReference type="ARBA" id="ARBA00022679"/>
    </source>
</evidence>
<evidence type="ECO:0000313" key="7">
    <source>
        <dbReference type="Proteomes" id="UP001156870"/>
    </source>
</evidence>
<dbReference type="Gene3D" id="3.90.1150.10">
    <property type="entry name" value="Aspartate Aminotransferase, domain 1"/>
    <property type="match status" value="1"/>
</dbReference>
<keyword evidence="5" id="KW-0963">Cytoplasm</keyword>
<dbReference type="HAMAP" id="MF_01107">
    <property type="entry name" value="ArgD_aminotrans_3"/>
    <property type="match status" value="1"/>
</dbReference>
<dbReference type="InterPro" id="IPR015422">
    <property type="entry name" value="PyrdxlP-dep_Trfase_small"/>
</dbReference>
<dbReference type="SUPFAM" id="SSF53383">
    <property type="entry name" value="PLP-dependent transferases"/>
    <property type="match status" value="1"/>
</dbReference>
<dbReference type="GO" id="GO:0006526">
    <property type="term" value="P:L-arginine biosynthetic process"/>
    <property type="evidence" value="ECO:0007669"/>
    <property type="project" value="UniProtKB-UniRule"/>
</dbReference>
<comment type="caution">
    <text evidence="6">The sequence shown here is derived from an EMBL/GenBank/DDBJ whole genome shotgun (WGS) entry which is preliminary data.</text>
</comment>
<protein>
    <recommendedName>
        <fullName evidence="5">Acetylornithine aminotransferase</fullName>
        <shortName evidence="5">ACOAT</shortName>
        <ecNumber evidence="5">2.6.1.11</ecNumber>
    </recommendedName>
</protein>
<keyword evidence="1 5" id="KW-0032">Aminotransferase</keyword>
<dbReference type="InterPro" id="IPR015421">
    <property type="entry name" value="PyrdxlP-dep_Trfase_major"/>
</dbReference>
<dbReference type="NCBIfam" id="TIGR00707">
    <property type="entry name" value="argD"/>
    <property type="match status" value="1"/>
</dbReference>
<sequence length="391" mass="41431">MSTETALMNTYGERTTTFERGEGAYLWDNRGNRYIDALSGIAVCGLGHAHPAITAAISEQAGTLVHTSNLFLTTPPIRLAEKLTALSGMSNVFFSNSGAEANEAAIKIARKYGHSKGITDPQIITMEGSFHGRTMATLTATGNPKVKTGFSPLVSGFLHAPFNDVEAVEKIGFSNSNVVAIMVEPVQGEGGIRIPDEGYLKALRALCDQNDWLLIVDEIQTGNGRTGTYFAYQAEGILPDVVTTAKGLGNGMPIGACLSHGKAAEVLQPGNHGSTFGGNPLCTAAALKVIDLIESEQLCQRAHSLGVDMLRTLKAELGQLDYVKDIRGCGLMMGIELTLSCADAVEIAKNNGVIVNVTAGNTIRLLPPLILSDEQANDIVNRVCETVRSLG</sequence>
<dbReference type="PROSITE" id="PS00600">
    <property type="entry name" value="AA_TRANSFER_CLASS_3"/>
    <property type="match status" value="1"/>
</dbReference>
<feature type="binding site" evidence="5">
    <location>
        <begin position="217"/>
        <end position="220"/>
    </location>
    <ligand>
        <name>pyridoxal 5'-phosphate</name>
        <dbReference type="ChEBI" id="CHEBI:597326"/>
    </ligand>
</feature>
<dbReference type="GO" id="GO:0042802">
    <property type="term" value="F:identical protein binding"/>
    <property type="evidence" value="ECO:0007669"/>
    <property type="project" value="TreeGrafter"/>
</dbReference>
<feature type="binding site" evidence="5">
    <location>
        <position position="130"/>
    </location>
    <ligand>
        <name>pyridoxal 5'-phosphate</name>
        <dbReference type="ChEBI" id="CHEBI:597326"/>
    </ligand>
</feature>
<keyword evidence="5" id="KW-0055">Arginine biosynthesis</keyword>
<feature type="binding site" evidence="5">
    <location>
        <position position="275"/>
    </location>
    <ligand>
        <name>pyridoxal 5'-phosphate</name>
        <dbReference type="ChEBI" id="CHEBI:597326"/>
    </ligand>
</feature>
<dbReference type="InterPro" id="IPR049704">
    <property type="entry name" value="Aminotrans_3_PPA_site"/>
</dbReference>
<dbReference type="EC" id="2.6.1.11" evidence="5"/>
<comment type="cofactor">
    <cofactor evidence="5">
        <name>pyridoxal 5'-phosphate</name>
        <dbReference type="ChEBI" id="CHEBI:597326"/>
    </cofactor>
    <text evidence="5">Binds 1 pyridoxal phosphate per subunit.</text>
</comment>
<feature type="binding site" evidence="5">
    <location>
        <begin position="98"/>
        <end position="99"/>
    </location>
    <ligand>
        <name>pyridoxal 5'-phosphate</name>
        <dbReference type="ChEBI" id="CHEBI:597326"/>
    </ligand>
</feature>
<dbReference type="RefSeq" id="WP_232592019.1">
    <property type="nucleotide sequence ID" value="NZ_BSPD01000030.1"/>
</dbReference>
<keyword evidence="2 5" id="KW-0028">Amino-acid biosynthesis</keyword>
<dbReference type="FunFam" id="3.40.640.10:FF:000004">
    <property type="entry name" value="Acetylornithine aminotransferase"/>
    <property type="match status" value="1"/>
</dbReference>
<evidence type="ECO:0000256" key="2">
    <source>
        <dbReference type="ARBA" id="ARBA00022605"/>
    </source>
</evidence>
<dbReference type="EMBL" id="BSPD01000030">
    <property type="protein sequence ID" value="GLS25477.1"/>
    <property type="molecule type" value="Genomic_DNA"/>
</dbReference>
<feature type="binding site" evidence="5">
    <location>
        <position position="133"/>
    </location>
    <ligand>
        <name>N(2)-acetyl-L-ornithine</name>
        <dbReference type="ChEBI" id="CHEBI:57805"/>
    </ligand>
</feature>
<accession>A0AA37WP04</accession>
<comment type="miscellaneous">
    <text evidence="5">May also have succinyldiaminopimelate aminotransferase activity, thus carrying out the corresponding step in lysine biosynthesis.</text>
</comment>
<keyword evidence="4 5" id="KW-0663">Pyridoxal phosphate</keyword>
<dbReference type="Pfam" id="PF00202">
    <property type="entry name" value="Aminotran_3"/>
    <property type="match status" value="1"/>
</dbReference>
<dbReference type="Proteomes" id="UP001156870">
    <property type="component" value="Unassembled WGS sequence"/>
</dbReference>
<dbReference type="GO" id="GO:0005737">
    <property type="term" value="C:cytoplasm"/>
    <property type="evidence" value="ECO:0007669"/>
    <property type="project" value="UniProtKB-SubCell"/>
</dbReference>
<comment type="catalytic activity">
    <reaction evidence="5">
        <text>N(2)-acetyl-L-ornithine + 2-oxoglutarate = N-acetyl-L-glutamate 5-semialdehyde + L-glutamate</text>
        <dbReference type="Rhea" id="RHEA:18049"/>
        <dbReference type="ChEBI" id="CHEBI:16810"/>
        <dbReference type="ChEBI" id="CHEBI:29123"/>
        <dbReference type="ChEBI" id="CHEBI:29985"/>
        <dbReference type="ChEBI" id="CHEBI:57805"/>
        <dbReference type="EC" id="2.6.1.11"/>
    </reaction>
</comment>
<dbReference type="AlphaFoldDB" id="A0AA37WP04"/>
<reference evidence="6 7" key="1">
    <citation type="journal article" date="2014" name="Int. J. Syst. Evol. Microbiol.">
        <title>Complete genome sequence of Corynebacterium casei LMG S-19264T (=DSM 44701T), isolated from a smear-ripened cheese.</title>
        <authorList>
            <consortium name="US DOE Joint Genome Institute (JGI-PGF)"/>
            <person name="Walter F."/>
            <person name="Albersmeier A."/>
            <person name="Kalinowski J."/>
            <person name="Ruckert C."/>
        </authorList>
    </citation>
    <scope>NUCLEOTIDE SEQUENCE [LARGE SCALE GENOMIC DNA]</scope>
    <source>
        <strain evidence="6 7">NBRC 110095</strain>
    </source>
</reference>
<dbReference type="InterPro" id="IPR005814">
    <property type="entry name" value="Aminotrans_3"/>
</dbReference>
<dbReference type="GO" id="GO:0003992">
    <property type="term" value="F:N2-acetyl-L-ornithine:2-oxoglutarate 5-aminotransferase activity"/>
    <property type="evidence" value="ECO:0007669"/>
    <property type="project" value="UniProtKB-UniRule"/>
</dbReference>
<dbReference type="PANTHER" id="PTHR11986:SF79">
    <property type="entry name" value="ACETYLORNITHINE AMINOTRANSFERASE, MITOCHONDRIAL"/>
    <property type="match status" value="1"/>
</dbReference>
<dbReference type="InterPro" id="IPR050103">
    <property type="entry name" value="Class-III_PLP-dep_AT"/>
</dbReference>
<dbReference type="NCBIfam" id="NF002874">
    <property type="entry name" value="PRK03244.1"/>
    <property type="match status" value="1"/>
</dbReference>
<dbReference type="InterPro" id="IPR015424">
    <property type="entry name" value="PyrdxlP-dep_Trfase"/>
</dbReference>
<dbReference type="Gene3D" id="3.40.640.10">
    <property type="entry name" value="Type I PLP-dependent aspartate aminotransferase-like (Major domain)"/>
    <property type="match status" value="1"/>
</dbReference>
<keyword evidence="3 5" id="KW-0808">Transferase</keyword>
<evidence type="ECO:0000256" key="1">
    <source>
        <dbReference type="ARBA" id="ARBA00022576"/>
    </source>
</evidence>
<proteinExistence type="inferred from homology"/>
<comment type="pathway">
    <text evidence="5">Amino-acid biosynthesis; L-arginine biosynthesis; N(2)-acetyl-L-ornithine from L-glutamate: step 4/4.</text>
</comment>
<feature type="modified residue" description="N6-(pyridoxal phosphate)lysine" evidence="5">
    <location>
        <position position="246"/>
    </location>
</feature>
<dbReference type="GO" id="GO:0030170">
    <property type="term" value="F:pyridoxal phosphate binding"/>
    <property type="evidence" value="ECO:0007669"/>
    <property type="project" value="InterPro"/>
</dbReference>
<name>A0AA37WP04_9GAMM</name>